<dbReference type="AlphaFoldDB" id="A0A1F6EK42"/>
<sequence>MNNQSFIIGLLVALVLLGGGWMFLTTINAVPGGTATTTPSGTDTQGFTPTPTPDTGSAAAPSVVTDRNVSPSNSTAVVTGKVTPNGAPTAYWYEYGVSATLGERTSSQSVGSGWSAIPSPGYITGLRANTLYYFRLSAQNAYGTVNGAMYSFNTNDDPPPPGLPPTASTNAATDVTRVSATLNARVNPRGSQTTYWFEYGGSTELGQVAAFQSGGSGEASLTVSASVSGLNPLTKYYFRINAQNQFGTVNGATQSFTTKGPASPGAPTADTRSASDVGTSTATLNGRVNPNGDETTYWFEYSTDSLLGAVLRSTTARQSAGSGTNLVSVDADVSDLNSKTTYFFRLVAENSMGVVRGDRVTLRTK</sequence>
<feature type="domain" description="Fibronectin type-III" evidence="2">
    <location>
        <begin position="60"/>
        <end position="160"/>
    </location>
</feature>
<dbReference type="PROSITE" id="PS50853">
    <property type="entry name" value="FN3"/>
    <property type="match status" value="2"/>
</dbReference>
<reference evidence="3 4" key="1">
    <citation type="journal article" date="2016" name="Nat. Commun.">
        <title>Thousands of microbial genomes shed light on interconnected biogeochemical processes in an aquifer system.</title>
        <authorList>
            <person name="Anantharaman K."/>
            <person name="Brown C.T."/>
            <person name="Hug L.A."/>
            <person name="Sharon I."/>
            <person name="Castelle C.J."/>
            <person name="Probst A.J."/>
            <person name="Thomas B.C."/>
            <person name="Singh A."/>
            <person name="Wilkins M.J."/>
            <person name="Karaoz U."/>
            <person name="Brodie E.L."/>
            <person name="Williams K.H."/>
            <person name="Hubbard S.S."/>
            <person name="Banfield J.F."/>
        </authorList>
    </citation>
    <scope>NUCLEOTIDE SEQUENCE [LARGE SCALE GENOMIC DNA]</scope>
</reference>
<accession>A0A1F6EK42</accession>
<evidence type="ECO:0000256" key="1">
    <source>
        <dbReference type="SAM" id="MobiDB-lite"/>
    </source>
</evidence>
<evidence type="ECO:0000259" key="2">
    <source>
        <dbReference type="PROSITE" id="PS50853"/>
    </source>
</evidence>
<evidence type="ECO:0000313" key="4">
    <source>
        <dbReference type="Proteomes" id="UP000178427"/>
    </source>
</evidence>
<feature type="region of interest" description="Disordered" evidence="1">
    <location>
        <begin position="35"/>
        <end position="81"/>
    </location>
</feature>
<dbReference type="Gene3D" id="2.60.40.10">
    <property type="entry name" value="Immunoglobulins"/>
    <property type="match status" value="2"/>
</dbReference>
<dbReference type="EMBL" id="MFMA01000014">
    <property type="protein sequence ID" value="OGG74006.1"/>
    <property type="molecule type" value="Genomic_DNA"/>
</dbReference>
<feature type="compositionally biased region" description="Polar residues" evidence="1">
    <location>
        <begin position="270"/>
        <end position="289"/>
    </location>
</feature>
<dbReference type="Proteomes" id="UP000178427">
    <property type="component" value="Unassembled WGS sequence"/>
</dbReference>
<dbReference type="STRING" id="1798513.A3A40_01310"/>
<feature type="region of interest" description="Disordered" evidence="1">
    <location>
        <begin position="256"/>
        <end position="289"/>
    </location>
</feature>
<name>A0A1F6EK42_9BACT</name>
<dbReference type="InterPro" id="IPR003961">
    <property type="entry name" value="FN3_dom"/>
</dbReference>
<feature type="compositionally biased region" description="Polar residues" evidence="1">
    <location>
        <begin position="65"/>
        <end position="77"/>
    </location>
</feature>
<comment type="caution">
    <text evidence="3">The sequence shown here is derived from an EMBL/GenBank/DDBJ whole genome shotgun (WGS) entry which is preliminary data.</text>
</comment>
<protein>
    <recommendedName>
        <fullName evidence="2">Fibronectin type-III domain-containing protein</fullName>
    </recommendedName>
</protein>
<organism evidence="3 4">
    <name type="scientific">Candidatus Kaiserbacteria bacterium RIFCSPLOWO2_01_FULL_54_20</name>
    <dbReference type="NCBI Taxonomy" id="1798513"/>
    <lineage>
        <taxon>Bacteria</taxon>
        <taxon>Candidatus Kaiseribacteriota</taxon>
    </lineage>
</organism>
<dbReference type="SUPFAM" id="SSF49265">
    <property type="entry name" value="Fibronectin type III"/>
    <property type="match status" value="2"/>
</dbReference>
<dbReference type="InterPro" id="IPR013783">
    <property type="entry name" value="Ig-like_fold"/>
</dbReference>
<proteinExistence type="predicted"/>
<dbReference type="InterPro" id="IPR036116">
    <property type="entry name" value="FN3_sf"/>
</dbReference>
<feature type="domain" description="Fibronectin type-III" evidence="2">
    <location>
        <begin position="164"/>
        <end position="263"/>
    </location>
</feature>
<feature type="compositionally biased region" description="Low complexity" evidence="1">
    <location>
        <begin position="35"/>
        <end position="48"/>
    </location>
</feature>
<gene>
    <name evidence="3" type="ORF">A3A40_01310</name>
</gene>
<evidence type="ECO:0000313" key="3">
    <source>
        <dbReference type="EMBL" id="OGG74006.1"/>
    </source>
</evidence>
<dbReference type="SMART" id="SM00060">
    <property type="entry name" value="FN3"/>
    <property type="match status" value="3"/>
</dbReference>